<organism evidence="1 2">
    <name type="scientific">Polarella glacialis</name>
    <name type="common">Dinoflagellate</name>
    <dbReference type="NCBI Taxonomy" id="89957"/>
    <lineage>
        <taxon>Eukaryota</taxon>
        <taxon>Sar</taxon>
        <taxon>Alveolata</taxon>
        <taxon>Dinophyceae</taxon>
        <taxon>Suessiales</taxon>
        <taxon>Suessiaceae</taxon>
        <taxon>Polarella</taxon>
    </lineage>
</organism>
<comment type="caution">
    <text evidence="1">The sequence shown here is derived from an EMBL/GenBank/DDBJ whole genome shotgun (WGS) entry which is preliminary data.</text>
</comment>
<dbReference type="AlphaFoldDB" id="A0A813E938"/>
<proteinExistence type="predicted"/>
<evidence type="ECO:0000313" key="1">
    <source>
        <dbReference type="EMBL" id="CAE8597625.1"/>
    </source>
</evidence>
<gene>
    <name evidence="1" type="ORF">PGLA1383_LOCUS16069</name>
</gene>
<accession>A0A813E938</accession>
<sequence length="205" mass="22382">MCGRRIPRFPCSFSNSKLDQGLADHQAIVFEGNTIPVKRADYDFDDKPCGFVKLHYERDVWAPVLPGDLVSHPISPAGHSVPKEFAQQHVLGLRSFLAPHGLQVCLLSTGRPLVSTLSKTGMPEAFTDVVWMDSTLSRRANPELAAVEPFGLSPSAAVASMDLVSSPEPGKRQDGSSFNRETCKLSEMMLMSGLTAIVETRDQLL</sequence>
<reference evidence="1" key="1">
    <citation type="submission" date="2021-02" db="EMBL/GenBank/DDBJ databases">
        <authorList>
            <person name="Dougan E. K."/>
            <person name="Rhodes N."/>
            <person name="Thang M."/>
            <person name="Chan C."/>
        </authorList>
    </citation>
    <scope>NUCLEOTIDE SEQUENCE</scope>
</reference>
<evidence type="ECO:0000313" key="2">
    <source>
        <dbReference type="Proteomes" id="UP000654075"/>
    </source>
</evidence>
<dbReference type="EMBL" id="CAJNNV010009642">
    <property type="protein sequence ID" value="CAE8597625.1"/>
    <property type="molecule type" value="Genomic_DNA"/>
</dbReference>
<name>A0A813E938_POLGL</name>
<dbReference type="Proteomes" id="UP000654075">
    <property type="component" value="Unassembled WGS sequence"/>
</dbReference>
<protein>
    <submittedName>
        <fullName evidence="1">Uncharacterized protein</fullName>
    </submittedName>
</protein>
<keyword evidence="2" id="KW-1185">Reference proteome</keyword>